<feature type="domain" description="2EXR" evidence="1">
    <location>
        <begin position="27"/>
        <end position="92"/>
    </location>
</feature>
<dbReference type="PANTHER" id="PTHR38790">
    <property type="entry name" value="2EXR DOMAIN-CONTAINING PROTEIN-RELATED"/>
    <property type="match status" value="1"/>
</dbReference>
<proteinExistence type="predicted"/>
<dbReference type="OrthoDB" id="5272396at2759"/>
<dbReference type="Proteomes" id="UP000016933">
    <property type="component" value="Unassembled WGS sequence"/>
</dbReference>
<organism evidence="2 3">
    <name type="scientific">Dothistroma septosporum (strain NZE10 / CBS 128990)</name>
    <name type="common">Red band needle blight fungus</name>
    <name type="synonym">Mycosphaerella pini</name>
    <dbReference type="NCBI Taxonomy" id="675120"/>
    <lineage>
        <taxon>Eukaryota</taxon>
        <taxon>Fungi</taxon>
        <taxon>Dikarya</taxon>
        <taxon>Ascomycota</taxon>
        <taxon>Pezizomycotina</taxon>
        <taxon>Dothideomycetes</taxon>
        <taxon>Dothideomycetidae</taxon>
        <taxon>Mycosphaerellales</taxon>
        <taxon>Mycosphaerellaceae</taxon>
        <taxon>Dothistroma</taxon>
    </lineage>
</organism>
<dbReference type="AlphaFoldDB" id="N1PX88"/>
<evidence type="ECO:0000313" key="2">
    <source>
        <dbReference type="EMBL" id="EME48126.1"/>
    </source>
</evidence>
<dbReference type="EMBL" id="KB446536">
    <property type="protein sequence ID" value="EME48126.1"/>
    <property type="molecule type" value="Genomic_DNA"/>
</dbReference>
<accession>N1PX88</accession>
<dbReference type="InterPro" id="IPR045518">
    <property type="entry name" value="2EXR"/>
</dbReference>
<gene>
    <name evidence="2" type="ORF">DOTSEDRAFT_69908</name>
</gene>
<evidence type="ECO:0000259" key="1">
    <source>
        <dbReference type="Pfam" id="PF20150"/>
    </source>
</evidence>
<reference evidence="3" key="1">
    <citation type="journal article" date="2012" name="PLoS Genet.">
        <title>The genomes of the fungal plant pathogens Cladosporium fulvum and Dothistroma septosporum reveal adaptation to different hosts and lifestyles but also signatures of common ancestry.</title>
        <authorList>
            <person name="de Wit P.J.G.M."/>
            <person name="van der Burgt A."/>
            <person name="Oekmen B."/>
            <person name="Stergiopoulos I."/>
            <person name="Abd-Elsalam K.A."/>
            <person name="Aerts A.L."/>
            <person name="Bahkali A.H."/>
            <person name="Beenen H.G."/>
            <person name="Chettri P."/>
            <person name="Cox M.P."/>
            <person name="Datema E."/>
            <person name="de Vries R.P."/>
            <person name="Dhillon B."/>
            <person name="Ganley A.R."/>
            <person name="Griffiths S.A."/>
            <person name="Guo Y."/>
            <person name="Hamelin R.C."/>
            <person name="Henrissat B."/>
            <person name="Kabir M.S."/>
            <person name="Jashni M.K."/>
            <person name="Kema G."/>
            <person name="Klaubauf S."/>
            <person name="Lapidus A."/>
            <person name="Levasseur A."/>
            <person name="Lindquist E."/>
            <person name="Mehrabi R."/>
            <person name="Ohm R.A."/>
            <person name="Owen T.J."/>
            <person name="Salamov A."/>
            <person name="Schwelm A."/>
            <person name="Schijlen E."/>
            <person name="Sun H."/>
            <person name="van den Burg H.A."/>
            <person name="van Ham R.C.H.J."/>
            <person name="Zhang S."/>
            <person name="Goodwin S.B."/>
            <person name="Grigoriev I.V."/>
            <person name="Collemare J."/>
            <person name="Bradshaw R.E."/>
        </authorList>
    </citation>
    <scope>NUCLEOTIDE SEQUENCE [LARGE SCALE GENOMIC DNA]</scope>
    <source>
        <strain evidence="3">NZE10 / CBS 128990</strain>
    </source>
</reference>
<name>N1PX88_DOTSN</name>
<dbReference type="PANTHER" id="PTHR38790:SF4">
    <property type="entry name" value="2EXR DOMAIN-CONTAINING PROTEIN"/>
    <property type="match status" value="1"/>
</dbReference>
<reference evidence="2 3" key="2">
    <citation type="journal article" date="2012" name="PLoS Pathog.">
        <title>Diverse lifestyles and strategies of plant pathogenesis encoded in the genomes of eighteen Dothideomycetes fungi.</title>
        <authorList>
            <person name="Ohm R.A."/>
            <person name="Feau N."/>
            <person name="Henrissat B."/>
            <person name="Schoch C.L."/>
            <person name="Horwitz B.A."/>
            <person name="Barry K.W."/>
            <person name="Condon B.J."/>
            <person name="Copeland A.C."/>
            <person name="Dhillon B."/>
            <person name="Glaser F."/>
            <person name="Hesse C.N."/>
            <person name="Kosti I."/>
            <person name="LaButti K."/>
            <person name="Lindquist E.A."/>
            <person name="Lucas S."/>
            <person name="Salamov A.A."/>
            <person name="Bradshaw R.E."/>
            <person name="Ciuffetti L."/>
            <person name="Hamelin R.C."/>
            <person name="Kema G.H.J."/>
            <person name="Lawrence C."/>
            <person name="Scott J.A."/>
            <person name="Spatafora J.W."/>
            <person name="Turgeon B.G."/>
            <person name="de Wit P.J.G.M."/>
            <person name="Zhong S."/>
            <person name="Goodwin S.B."/>
            <person name="Grigoriev I.V."/>
        </authorList>
    </citation>
    <scope>NUCLEOTIDE SEQUENCE [LARGE SCALE GENOMIC DNA]</scope>
    <source>
        <strain evidence="3">NZE10 / CBS 128990</strain>
    </source>
</reference>
<evidence type="ECO:0000313" key="3">
    <source>
        <dbReference type="Proteomes" id="UP000016933"/>
    </source>
</evidence>
<keyword evidence="3" id="KW-1185">Reference proteome</keyword>
<dbReference type="HOGENOM" id="CLU_1175409_0_0_1"/>
<sequence>MDSNMPLNNVDCDATEQLNAKVSLLLRLPAELREHIWLQAVVDNAVLDIIHPAVGHSRKPSVRVLQPSISKTCRQARRETIPLFYKHNTFQLHCALKFKVRNALENISPSSSPGWLLKDVASEVQLLSIMQYSYAAMENFGTARRWLTALGKENREYFGSIQICCLAADACILREMATMRFDYKSLQVLATRQPVLIENWQWDARDEGDETEERCRATACANRYMPHKYYKIRRIV</sequence>
<dbReference type="Pfam" id="PF20150">
    <property type="entry name" value="2EXR"/>
    <property type="match status" value="1"/>
</dbReference>
<protein>
    <recommendedName>
        <fullName evidence="1">2EXR domain-containing protein</fullName>
    </recommendedName>
</protein>